<proteinExistence type="evidence at transcript level"/>
<dbReference type="AlphaFoldDB" id="L7LY69"/>
<keyword evidence="2" id="KW-0378">Hydrolase</keyword>
<dbReference type="SUPFAM" id="SSF52540">
    <property type="entry name" value="P-loop containing nucleoside triphosphate hydrolases"/>
    <property type="match status" value="1"/>
</dbReference>
<dbReference type="GO" id="GO:0003924">
    <property type="term" value="F:GTPase activity"/>
    <property type="evidence" value="ECO:0007669"/>
    <property type="project" value="InterPro"/>
</dbReference>
<name>L7LY69_RHIPC</name>
<dbReference type="Pfam" id="PF02263">
    <property type="entry name" value="GBP"/>
    <property type="match status" value="1"/>
</dbReference>
<dbReference type="EMBL" id="GACK01008497">
    <property type="protein sequence ID" value="JAA56537.1"/>
    <property type="molecule type" value="mRNA"/>
</dbReference>
<dbReference type="InterPro" id="IPR003191">
    <property type="entry name" value="Guanylate-bd/ATL_C"/>
</dbReference>
<dbReference type="Gene3D" id="3.40.50.300">
    <property type="entry name" value="P-loop containing nucleotide triphosphate hydrolases"/>
    <property type="match status" value="1"/>
</dbReference>
<evidence type="ECO:0000256" key="2">
    <source>
        <dbReference type="ARBA" id="ARBA00022801"/>
    </source>
</evidence>
<dbReference type="PANTHER" id="PTHR10751">
    <property type="entry name" value="GUANYLATE BINDING PROTEIN"/>
    <property type="match status" value="1"/>
</dbReference>
<comment type="similarity">
    <text evidence="4">Belongs to the TRAFAC class dynamin-like GTPase superfamily. GB1/RHD3 GTPase family.</text>
</comment>
<evidence type="ECO:0000256" key="4">
    <source>
        <dbReference type="PROSITE-ProRule" id="PRU01052"/>
    </source>
</evidence>
<evidence type="ECO:0000256" key="3">
    <source>
        <dbReference type="ARBA" id="ARBA00023134"/>
    </source>
</evidence>
<dbReference type="InterPro" id="IPR027417">
    <property type="entry name" value="P-loop_NTPase"/>
</dbReference>
<feature type="domain" description="GB1/RHD3-type G" evidence="6">
    <location>
        <begin position="71"/>
        <end position="316"/>
    </location>
</feature>
<dbReference type="Pfam" id="PF02841">
    <property type="entry name" value="GBP_C"/>
    <property type="match status" value="1"/>
</dbReference>
<feature type="region of interest" description="Disordered" evidence="5">
    <location>
        <begin position="452"/>
        <end position="478"/>
    </location>
</feature>
<protein>
    <submittedName>
        <fullName evidence="7">Putative atlastin-2</fullName>
    </submittedName>
</protein>
<dbReference type="Gene3D" id="1.20.58.420">
    <property type="entry name" value="AHSP"/>
    <property type="match status" value="1"/>
</dbReference>
<dbReference type="GO" id="GO:0005525">
    <property type="term" value="F:GTP binding"/>
    <property type="evidence" value="ECO:0007669"/>
    <property type="project" value="UniProtKB-KW"/>
</dbReference>
<dbReference type="PROSITE" id="PS51715">
    <property type="entry name" value="G_GB1_RHD3"/>
    <property type="match status" value="1"/>
</dbReference>
<dbReference type="InterPro" id="IPR036543">
    <property type="entry name" value="Guanylate-bd_C_sf"/>
</dbReference>
<evidence type="ECO:0000313" key="7">
    <source>
        <dbReference type="EMBL" id="JAA56537.1"/>
    </source>
</evidence>
<accession>L7LY69</accession>
<organism evidence="7">
    <name type="scientific">Rhipicephalus pulchellus</name>
    <name type="common">Yellow backed tick</name>
    <name type="synonym">Dermacentor pulchellus</name>
    <dbReference type="NCBI Taxonomy" id="72859"/>
    <lineage>
        <taxon>Eukaryota</taxon>
        <taxon>Metazoa</taxon>
        <taxon>Ecdysozoa</taxon>
        <taxon>Arthropoda</taxon>
        <taxon>Chelicerata</taxon>
        <taxon>Arachnida</taxon>
        <taxon>Acari</taxon>
        <taxon>Parasitiformes</taxon>
        <taxon>Ixodida</taxon>
        <taxon>Ixodoidea</taxon>
        <taxon>Ixodidae</taxon>
        <taxon>Rhipicephalinae</taxon>
        <taxon>Rhipicephalus</taxon>
        <taxon>Rhipicephalus</taxon>
    </lineage>
</organism>
<sequence>MSVAAADGRATVPVPRRLRRIHSGLRSHVGCITGPAIKGEPVQILRVEDDQRIVFNERALEGILLSDHIKDRPVVVVAIAGACRQGKSFLLNFLLTYLRHNGRSTWIEETDIPLSGFHWRPGSTRETAGILLWNEVFLMTNSKGEEVAVLLMDTQGTFDCESTMKESTMIFSLSMMTSSVQIYNIMNNIKEDDLQHLQFFAEYGRLAQKDNKTRAFQKLLFLVRDWMWAHEFEFGSCGGRSLITSRLNTTDGQAPELKTLRQNISSCFSELDCFLMPYPGKKVASDKSFDGRLADIEEAFREKLQELVLSILAPENLLVKEINGQKLSCQDLMTFFKAHVDVFKGGDLPNPTSVLTATANATNMAAVDKATKRYMSGMVNWPRRNVEILRLLHFDMLDRATRVFDEFPKVGSEATSSSYKDALIKELEQLFFHFYEEAKELIRIEKEAEEKREKERQEWKKRQEERERERIAEKEKAAAREKEIERDRKAFTDREATLQRRAVARKERLKKLKEEADRERKQTLKIEAKMQSEVEEKLLKIGHLKMDIGNLNAEKREAAIEMAFECVHLAAAIMMFIPGGALPGSMLLASNLALQLCLSLSLRAIRERRNERNEWMRILEQRRRYSSLLFPYGCVTEGAMAELYASRLERMFPRYQ</sequence>
<evidence type="ECO:0000259" key="6">
    <source>
        <dbReference type="PROSITE" id="PS51715"/>
    </source>
</evidence>
<reference evidence="7" key="1">
    <citation type="submission" date="2012-11" db="EMBL/GenBank/DDBJ databases">
        <authorList>
            <person name="Lucero-Rivera Y.E."/>
            <person name="Tovar-Ramirez D."/>
        </authorList>
    </citation>
    <scope>NUCLEOTIDE SEQUENCE</scope>
    <source>
        <tissue evidence="7">Salivary gland</tissue>
    </source>
</reference>
<evidence type="ECO:0000256" key="5">
    <source>
        <dbReference type="SAM" id="MobiDB-lite"/>
    </source>
</evidence>
<keyword evidence="1" id="KW-0547">Nucleotide-binding</keyword>
<dbReference type="InterPro" id="IPR030386">
    <property type="entry name" value="G_GB1_RHD3_dom"/>
</dbReference>
<evidence type="ECO:0000256" key="1">
    <source>
        <dbReference type="ARBA" id="ARBA00022741"/>
    </source>
</evidence>
<dbReference type="InterPro" id="IPR015894">
    <property type="entry name" value="Guanylate-bd_N"/>
</dbReference>
<dbReference type="CDD" id="cd01851">
    <property type="entry name" value="GBP"/>
    <property type="match status" value="1"/>
</dbReference>
<dbReference type="SUPFAM" id="SSF48340">
    <property type="entry name" value="Interferon-induced guanylate-binding protein 1 (GBP1), C-terminal domain"/>
    <property type="match status" value="1"/>
</dbReference>
<reference evidence="7" key="2">
    <citation type="journal article" date="2015" name="J. Proteomics">
        <title>Sexual differences in the sialomes of the zebra tick, Rhipicephalus pulchellus.</title>
        <authorList>
            <person name="Tan A.W."/>
            <person name="Francischetti I.M."/>
            <person name="Slovak M."/>
            <person name="Kini R.M."/>
            <person name="Ribeiro J.M."/>
        </authorList>
    </citation>
    <scope>NUCLEOTIDE SEQUENCE</scope>
    <source>
        <tissue evidence="7">Salivary gland</tissue>
    </source>
</reference>
<keyword evidence="3" id="KW-0342">GTP-binding</keyword>